<feature type="compositionally biased region" description="Basic residues" evidence="1">
    <location>
        <begin position="73"/>
        <end position="83"/>
    </location>
</feature>
<feature type="compositionally biased region" description="Polar residues" evidence="1">
    <location>
        <begin position="32"/>
        <end position="44"/>
    </location>
</feature>
<evidence type="ECO:0000313" key="3">
    <source>
        <dbReference type="Proteomes" id="UP000749646"/>
    </source>
</evidence>
<feature type="region of interest" description="Disordered" evidence="1">
    <location>
        <begin position="1"/>
        <end position="91"/>
    </location>
</feature>
<accession>A0A9P6JGM6</accession>
<dbReference type="AlphaFoldDB" id="A0A9P6JGM6"/>
<gene>
    <name evidence="2" type="ORF">BGZ65_008437</name>
</gene>
<name>A0A9P6JGM6_9FUNG</name>
<dbReference type="OrthoDB" id="2381832at2759"/>
<reference evidence="2" key="1">
    <citation type="journal article" date="2020" name="Fungal Divers.">
        <title>Resolving the Mortierellaceae phylogeny through synthesis of multi-gene phylogenetics and phylogenomics.</title>
        <authorList>
            <person name="Vandepol N."/>
            <person name="Liber J."/>
            <person name="Desiro A."/>
            <person name="Na H."/>
            <person name="Kennedy M."/>
            <person name="Barry K."/>
            <person name="Grigoriev I.V."/>
            <person name="Miller A.N."/>
            <person name="O'Donnell K."/>
            <person name="Stajich J.E."/>
            <person name="Bonito G."/>
        </authorList>
    </citation>
    <scope>NUCLEOTIDE SEQUENCE</scope>
    <source>
        <strain evidence="2">MES-2147</strain>
    </source>
</reference>
<sequence>MKQTAISNPRPSVQFSHDDSLRGRDHIAHPISGSQKPVKSTSAIPLTKTSTTESSKSHRSSLSLSAFADRLRSHSRSRSRSKNRNSLEVPDVDEVDEFKYTRRRSSEIGGDYADVARAQALFMDKLREEQFRNHITHNVDGLPIPPPIERERRSSSLTRILGMDKPLLSR</sequence>
<protein>
    <submittedName>
        <fullName evidence="2">Uncharacterized protein</fullName>
    </submittedName>
</protein>
<dbReference type="Proteomes" id="UP000749646">
    <property type="component" value="Unassembled WGS sequence"/>
</dbReference>
<evidence type="ECO:0000313" key="2">
    <source>
        <dbReference type="EMBL" id="KAF9975064.1"/>
    </source>
</evidence>
<feature type="compositionally biased region" description="Basic and acidic residues" evidence="1">
    <location>
        <begin position="16"/>
        <end position="28"/>
    </location>
</feature>
<comment type="caution">
    <text evidence="2">The sequence shown here is derived from an EMBL/GenBank/DDBJ whole genome shotgun (WGS) entry which is preliminary data.</text>
</comment>
<feature type="compositionally biased region" description="Polar residues" evidence="1">
    <location>
        <begin position="1"/>
        <end position="15"/>
    </location>
</feature>
<dbReference type="EMBL" id="JAAAHW010004373">
    <property type="protein sequence ID" value="KAF9975064.1"/>
    <property type="molecule type" value="Genomic_DNA"/>
</dbReference>
<keyword evidence="3" id="KW-1185">Reference proteome</keyword>
<proteinExistence type="predicted"/>
<organism evidence="2 3">
    <name type="scientific">Modicella reniformis</name>
    <dbReference type="NCBI Taxonomy" id="1440133"/>
    <lineage>
        <taxon>Eukaryota</taxon>
        <taxon>Fungi</taxon>
        <taxon>Fungi incertae sedis</taxon>
        <taxon>Mucoromycota</taxon>
        <taxon>Mortierellomycotina</taxon>
        <taxon>Mortierellomycetes</taxon>
        <taxon>Mortierellales</taxon>
        <taxon>Mortierellaceae</taxon>
        <taxon>Modicella</taxon>
    </lineage>
</organism>
<evidence type="ECO:0000256" key="1">
    <source>
        <dbReference type="SAM" id="MobiDB-lite"/>
    </source>
</evidence>
<feature type="compositionally biased region" description="Low complexity" evidence="1">
    <location>
        <begin position="46"/>
        <end position="65"/>
    </location>
</feature>